<dbReference type="CDD" id="cd01650">
    <property type="entry name" value="RT_nLTR_like"/>
    <property type="match status" value="1"/>
</dbReference>
<protein>
    <submittedName>
        <fullName evidence="4">LINE-1 reverse transcriptase homolog</fullName>
    </submittedName>
</protein>
<evidence type="ECO:0000256" key="2">
    <source>
        <dbReference type="SAM" id="MobiDB-lite"/>
    </source>
</evidence>
<dbReference type="Pfam" id="PF00078">
    <property type="entry name" value="RVT_1"/>
    <property type="match status" value="1"/>
</dbReference>
<dbReference type="PANTHER" id="PTHR47027">
    <property type="entry name" value="REVERSE TRANSCRIPTASE DOMAIN-CONTAINING PROTEIN"/>
    <property type="match status" value="1"/>
</dbReference>
<dbReference type="Gene3D" id="3.30.70.1820">
    <property type="entry name" value="L1 transposable element, RRM domain"/>
    <property type="match status" value="1"/>
</dbReference>
<dbReference type="SUPFAM" id="SSF56219">
    <property type="entry name" value="DNase I-like"/>
    <property type="match status" value="1"/>
</dbReference>
<dbReference type="GO" id="GO:0003964">
    <property type="term" value="F:RNA-directed DNA polymerase activity"/>
    <property type="evidence" value="ECO:0007669"/>
    <property type="project" value="UniProtKB-KW"/>
</dbReference>
<dbReference type="AlphaFoldDB" id="A0A4C1Y001"/>
<evidence type="ECO:0000313" key="5">
    <source>
        <dbReference type="Proteomes" id="UP000299102"/>
    </source>
</evidence>
<dbReference type="PROSITE" id="PS50878">
    <property type="entry name" value="RT_POL"/>
    <property type="match status" value="1"/>
</dbReference>
<feature type="domain" description="Reverse transcriptase" evidence="3">
    <location>
        <begin position="705"/>
        <end position="957"/>
    </location>
</feature>
<organism evidence="4 5">
    <name type="scientific">Eumeta variegata</name>
    <name type="common">Bagworm moth</name>
    <name type="synonym">Eumeta japonica</name>
    <dbReference type="NCBI Taxonomy" id="151549"/>
    <lineage>
        <taxon>Eukaryota</taxon>
        <taxon>Metazoa</taxon>
        <taxon>Ecdysozoa</taxon>
        <taxon>Arthropoda</taxon>
        <taxon>Hexapoda</taxon>
        <taxon>Insecta</taxon>
        <taxon>Pterygota</taxon>
        <taxon>Neoptera</taxon>
        <taxon>Endopterygota</taxon>
        <taxon>Lepidoptera</taxon>
        <taxon>Glossata</taxon>
        <taxon>Ditrysia</taxon>
        <taxon>Tineoidea</taxon>
        <taxon>Psychidae</taxon>
        <taxon>Oiketicinae</taxon>
        <taxon>Eumeta</taxon>
    </lineage>
</organism>
<feature type="compositionally biased region" description="Basic and acidic residues" evidence="2">
    <location>
        <begin position="162"/>
        <end position="186"/>
    </location>
</feature>
<dbReference type="InterPro" id="IPR043502">
    <property type="entry name" value="DNA/RNA_pol_sf"/>
</dbReference>
<dbReference type="CDD" id="cd09076">
    <property type="entry name" value="L1-EN"/>
    <property type="match status" value="1"/>
</dbReference>
<dbReference type="Proteomes" id="UP000299102">
    <property type="component" value="Unassembled WGS sequence"/>
</dbReference>
<feature type="region of interest" description="Disordered" evidence="2">
    <location>
        <begin position="162"/>
        <end position="214"/>
    </location>
</feature>
<gene>
    <name evidence="4" type="ORF">EVAR_75317_1</name>
</gene>
<name>A0A4C1Y001_EUMVA</name>
<keyword evidence="4" id="KW-0808">Transferase</keyword>
<feature type="compositionally biased region" description="Low complexity" evidence="2">
    <location>
        <begin position="187"/>
        <end position="206"/>
    </location>
</feature>
<keyword evidence="4" id="KW-0695">RNA-directed DNA polymerase</keyword>
<feature type="coiled-coil region" evidence="1">
    <location>
        <begin position="477"/>
        <end position="507"/>
    </location>
</feature>
<keyword evidence="4" id="KW-0548">Nucleotidyltransferase</keyword>
<dbReference type="PANTHER" id="PTHR47027:SF20">
    <property type="entry name" value="REVERSE TRANSCRIPTASE-LIKE PROTEIN WITH RNA-DIRECTED DNA POLYMERASE DOMAIN"/>
    <property type="match status" value="1"/>
</dbReference>
<dbReference type="Gene3D" id="3.60.10.10">
    <property type="entry name" value="Endonuclease/exonuclease/phosphatase"/>
    <property type="match status" value="1"/>
</dbReference>
<accession>A0A4C1Y001</accession>
<dbReference type="EMBL" id="BGZK01001021">
    <property type="protein sequence ID" value="GBP68703.1"/>
    <property type="molecule type" value="Genomic_DNA"/>
</dbReference>
<proteinExistence type="predicted"/>
<sequence length="1108" mass="128263">MSTELSSEMSLLLTKMKEQLNLQTIEITDNITTTVLLKVDEKIKPLIEENIKLKSEVEFLRNKITNLEISSKRNNILIHGLPEPKEGNTEDLTSLVKSTLEGIDVEIGAGDIDRVQRLGKKTKDTKKIRPILLTTTTLQKKIQILKNKKKLKPSTYITQDLPKDVLQKKRENKRKDVEKEKRKRSETPSPGTSTKTTSKMQKTSCTETFQKDPPQIDAFQYMQETNNTNTILETKNRIETTNNTTTKTKFPNPAGPRGENDHHPPSNNVRNAHQLKICTYNVRSLSTRERLLKLENSIENIEWDIIGLAEVRRMGQAIEEHENYILCYIGETVGLHGVGFLIKKKYKNNIVNFIGKSERLAILKLKFGKLSLTIIQIYAPTEGSSEEEINKFYKDLKLAQEQSDTHLMVIGDFNAKIGQTKPEENMITGKYGCGKRNKRDHRMLRFPLTLETPKISRKSFKPSTSLLKTLEEKDIYIQNLKNNSETLKEMLETKNDAQTIANKLEQVITKSLVLENKKKKPPKLKILTKETIDLISRRGKLLSLKKRTKEEKYELKQLFKKTNKAIRDHNTHRRKIIEKNLTAFRSSKRANKELSTHMSWIQSLNDAGNKETSTREDVHKCAYEFYKKLYRKAPVKPVENERRHVGIEDNQQTQEIIDPISETEVQRHIKALKTNKSPGPDNLTNETLKIGAPLLIPYLKLLFNEVVESEQVPDQWRLSQIILLYKKGNPLEVGNYRPISLLPSIYKLFSSILLSRIAPQIDKNQPIEQAGFRPNYSTNDHIHAVDQLIEKYKEFNKPLYIGFVDYSKAFDSISHTSIWEALRNNKISEKYINVIKNLYFKNRGSIKLERKGEEFPIERGVKQGDPLSPKLFIAVLQDIFRNIDWADKGILVLNERLTHLRFADDIAMFSETATGLEQMFQNLASESNKIGLEMNTSKTKIMTNSIETPISIEGQNIEYVKEYIYLGKLTSFHSNRNENEVDRRVNLAWRKYWAQKEILKGDYSLKMKKIIMDSCILPTLTYSSQTWIFTNIIKNKIRSCQHAMERSILKLRRIDKNRNTDIRNKTKLVDALQHTMTLKWKWAGHIARYQDKRWTTQTTNWPGPSGKT</sequence>
<feature type="region of interest" description="Disordered" evidence="2">
    <location>
        <begin position="236"/>
        <end position="269"/>
    </location>
</feature>
<dbReference type="InterPro" id="IPR000477">
    <property type="entry name" value="RT_dom"/>
</dbReference>
<keyword evidence="5" id="KW-1185">Reference proteome</keyword>
<dbReference type="InterPro" id="IPR043128">
    <property type="entry name" value="Rev_trsase/Diguanyl_cyclase"/>
</dbReference>
<evidence type="ECO:0000259" key="3">
    <source>
        <dbReference type="PROSITE" id="PS50878"/>
    </source>
</evidence>
<dbReference type="Gene3D" id="3.30.70.270">
    <property type="match status" value="1"/>
</dbReference>
<dbReference type="InterPro" id="IPR036691">
    <property type="entry name" value="Endo/exonu/phosph_ase_sf"/>
</dbReference>
<comment type="caution">
    <text evidence="4">The sequence shown here is derived from an EMBL/GenBank/DDBJ whole genome shotgun (WGS) entry which is preliminary data.</text>
</comment>
<evidence type="ECO:0000313" key="4">
    <source>
        <dbReference type="EMBL" id="GBP68703.1"/>
    </source>
</evidence>
<feature type="compositionally biased region" description="Low complexity" evidence="2">
    <location>
        <begin position="239"/>
        <end position="249"/>
    </location>
</feature>
<reference evidence="4 5" key="1">
    <citation type="journal article" date="2019" name="Commun. Biol.">
        <title>The bagworm genome reveals a unique fibroin gene that provides high tensile strength.</title>
        <authorList>
            <person name="Kono N."/>
            <person name="Nakamura H."/>
            <person name="Ohtoshi R."/>
            <person name="Tomita M."/>
            <person name="Numata K."/>
            <person name="Arakawa K."/>
        </authorList>
    </citation>
    <scope>NUCLEOTIDE SEQUENCE [LARGE SCALE GENOMIC DNA]</scope>
</reference>
<keyword evidence="1" id="KW-0175">Coiled coil</keyword>
<evidence type="ECO:0000256" key="1">
    <source>
        <dbReference type="SAM" id="Coils"/>
    </source>
</evidence>
<dbReference type="SUPFAM" id="SSF56672">
    <property type="entry name" value="DNA/RNA polymerases"/>
    <property type="match status" value="1"/>
</dbReference>
<dbReference type="OrthoDB" id="410104at2759"/>